<dbReference type="InterPro" id="IPR000873">
    <property type="entry name" value="AMP-dep_synth/lig_dom"/>
</dbReference>
<dbReference type="PANTHER" id="PTHR43272:SF33">
    <property type="entry name" value="AMP-BINDING DOMAIN-CONTAINING PROTEIN-RELATED"/>
    <property type="match status" value="1"/>
</dbReference>
<dbReference type="SUPFAM" id="SSF56801">
    <property type="entry name" value="Acetyl-CoA synthetase-like"/>
    <property type="match status" value="1"/>
</dbReference>
<dbReference type="GO" id="GO:0005783">
    <property type="term" value="C:endoplasmic reticulum"/>
    <property type="evidence" value="ECO:0007669"/>
    <property type="project" value="TreeGrafter"/>
</dbReference>
<proteinExistence type="predicted"/>
<dbReference type="Gene3D" id="3.40.50.12780">
    <property type="entry name" value="N-terminal domain of ligase-like"/>
    <property type="match status" value="1"/>
</dbReference>
<sequence length="317" mass="34698">MVIVGSAPLAADVMDFFRVLFDCPVMEAYGLSETTGIAMMNHPSQSVAGDVGTPLGENQVKLISVPEMGGVAREIDFYTCFLDLNPQYRRYLTSDTTHGDASHRIPVRGRGEVCFRGPQVFQGYYKNPTATADALDSEGWLHTGDVGAILPDGRLKIVDRKKNIFKLSQGEYVAPERLENILITSALVDQVFVYGDSFQSVLVGIVVPQEAPLRRLANEVLGMTTADTTSFHELCSHPQVVAAVLQDLVVVSKQAKLFGFETIKAIKLHPHVFTVEDNFLTPTFKLKRNECKAAFAADIDALYDHCGDKKKAAAASN</sequence>
<dbReference type="Proteomes" id="UP000275652">
    <property type="component" value="Unassembled WGS sequence"/>
</dbReference>
<dbReference type="GO" id="GO:0005524">
    <property type="term" value="F:ATP binding"/>
    <property type="evidence" value="ECO:0007669"/>
    <property type="project" value="UniProtKB-KW"/>
</dbReference>
<evidence type="ECO:0000259" key="3">
    <source>
        <dbReference type="Pfam" id="PF00501"/>
    </source>
</evidence>
<feature type="domain" description="AMP-dependent synthetase/ligase" evidence="3">
    <location>
        <begin position="2"/>
        <end position="69"/>
    </location>
</feature>
<dbReference type="EMBL" id="QUTI01030753">
    <property type="protein sequence ID" value="RLO03508.1"/>
    <property type="molecule type" value="Genomic_DNA"/>
</dbReference>
<reference evidence="4 5" key="1">
    <citation type="journal article" date="2018" name="J. Invertebr. Pathol.">
        <title>New genotyping method for the causative agent of crayfish plague (Aphanomyces astaci) based on whole genome data.</title>
        <authorList>
            <person name="Minardi D."/>
            <person name="Studholme D.J."/>
            <person name="van der Giezen M."/>
            <person name="Pretto T."/>
            <person name="Oidtmann B."/>
        </authorList>
    </citation>
    <scope>NUCLEOTIDE SEQUENCE [LARGE SCALE GENOMIC DNA]</scope>
    <source>
        <strain evidence="4 5">KB13</strain>
    </source>
</reference>
<evidence type="ECO:0000313" key="4">
    <source>
        <dbReference type="EMBL" id="RLO03508.1"/>
    </source>
</evidence>
<comment type="caution">
    <text evidence="4">The sequence shown here is derived from an EMBL/GenBank/DDBJ whole genome shotgun (WGS) entry which is preliminary data.</text>
</comment>
<keyword evidence="1" id="KW-0547">Nucleotide-binding</keyword>
<dbReference type="AlphaFoldDB" id="A0A9X8DTS1"/>
<dbReference type="PANTHER" id="PTHR43272">
    <property type="entry name" value="LONG-CHAIN-FATTY-ACID--COA LIGASE"/>
    <property type="match status" value="1"/>
</dbReference>
<name>A0A9X8DTS1_APHAT</name>
<dbReference type="GO" id="GO:0004467">
    <property type="term" value="F:long-chain fatty acid-CoA ligase activity"/>
    <property type="evidence" value="ECO:0007669"/>
    <property type="project" value="TreeGrafter"/>
</dbReference>
<protein>
    <recommendedName>
        <fullName evidence="3">AMP-dependent synthetase/ligase domain-containing protein</fullName>
    </recommendedName>
</protein>
<dbReference type="Pfam" id="PF00501">
    <property type="entry name" value="AMP-binding"/>
    <property type="match status" value="1"/>
</dbReference>
<dbReference type="InterPro" id="IPR042099">
    <property type="entry name" value="ANL_N_sf"/>
</dbReference>
<organism evidence="4 5">
    <name type="scientific">Aphanomyces astaci</name>
    <name type="common">Crayfish plague agent</name>
    <dbReference type="NCBI Taxonomy" id="112090"/>
    <lineage>
        <taxon>Eukaryota</taxon>
        <taxon>Sar</taxon>
        <taxon>Stramenopiles</taxon>
        <taxon>Oomycota</taxon>
        <taxon>Saprolegniomycetes</taxon>
        <taxon>Saprolegniales</taxon>
        <taxon>Verrucalvaceae</taxon>
        <taxon>Aphanomyces</taxon>
    </lineage>
</organism>
<gene>
    <name evidence="4" type="ORF">DYB28_012720</name>
</gene>
<keyword evidence="2" id="KW-0067">ATP-binding</keyword>
<evidence type="ECO:0000256" key="1">
    <source>
        <dbReference type="ARBA" id="ARBA00022741"/>
    </source>
</evidence>
<evidence type="ECO:0000256" key="2">
    <source>
        <dbReference type="ARBA" id="ARBA00022840"/>
    </source>
</evidence>
<dbReference type="GO" id="GO:0016020">
    <property type="term" value="C:membrane"/>
    <property type="evidence" value="ECO:0007669"/>
    <property type="project" value="TreeGrafter"/>
</dbReference>
<accession>A0A9X8DTS1</accession>
<evidence type="ECO:0000313" key="5">
    <source>
        <dbReference type="Proteomes" id="UP000275652"/>
    </source>
</evidence>